<feature type="region of interest" description="Disordered" evidence="4">
    <location>
        <begin position="926"/>
        <end position="947"/>
    </location>
</feature>
<evidence type="ECO:0000313" key="7">
    <source>
        <dbReference type="EMBL" id="KFD58572.1"/>
    </source>
</evidence>
<dbReference type="InterPro" id="IPR043573">
    <property type="entry name" value="Fig4-like"/>
</dbReference>
<proteinExistence type="predicted"/>
<keyword evidence="3 5" id="KW-0472">Membrane</keyword>
<dbReference type="InterPro" id="IPR002013">
    <property type="entry name" value="SAC_dom"/>
</dbReference>
<evidence type="ECO:0000256" key="1">
    <source>
        <dbReference type="ARBA" id="ARBA00004308"/>
    </source>
</evidence>
<dbReference type="PROSITE" id="PS50275">
    <property type="entry name" value="SAC"/>
    <property type="match status" value="1"/>
</dbReference>
<reference evidence="7 8" key="1">
    <citation type="journal article" date="2014" name="Nat. Genet.">
        <title>Genome and transcriptome of the porcine whipworm Trichuris suis.</title>
        <authorList>
            <person name="Jex A.R."/>
            <person name="Nejsum P."/>
            <person name="Schwarz E.M."/>
            <person name="Hu L."/>
            <person name="Young N.D."/>
            <person name="Hall R.S."/>
            <person name="Korhonen P.K."/>
            <person name="Liao S."/>
            <person name="Thamsborg S."/>
            <person name="Xia J."/>
            <person name="Xu P."/>
            <person name="Wang S."/>
            <person name="Scheerlinck J.P."/>
            <person name="Hofmann A."/>
            <person name="Sternberg P.W."/>
            <person name="Wang J."/>
            <person name="Gasser R.B."/>
        </authorList>
    </citation>
    <scope>NUCLEOTIDE SEQUENCE [LARGE SCALE GENOMIC DNA]</scope>
    <source>
        <strain evidence="7">DCEP-RM93M</strain>
    </source>
</reference>
<dbReference type="Proteomes" id="UP000030764">
    <property type="component" value="Unassembled WGS sequence"/>
</dbReference>
<protein>
    <recommendedName>
        <fullName evidence="6">SAC domain-containing protein</fullName>
    </recommendedName>
</protein>
<dbReference type="Pfam" id="PF21002">
    <property type="entry name" value="TMEM106_N"/>
    <property type="match status" value="1"/>
</dbReference>
<gene>
    <name evidence="7" type="ORF">M513_00798</name>
</gene>
<dbReference type="InterPro" id="IPR048509">
    <property type="entry name" value="TMEM106_C"/>
</dbReference>
<feature type="transmembrane region" description="Helical" evidence="5">
    <location>
        <begin position="91"/>
        <end position="113"/>
    </location>
</feature>
<keyword evidence="5" id="KW-1133">Transmembrane helix</keyword>
<evidence type="ECO:0000256" key="3">
    <source>
        <dbReference type="ARBA" id="ARBA00023136"/>
    </source>
</evidence>
<dbReference type="PANTHER" id="PTHR45738">
    <property type="entry name" value="POLYPHOSPHOINOSITIDE PHOSPHATASE"/>
    <property type="match status" value="1"/>
</dbReference>
<accession>A0A085MMX6</accession>
<feature type="domain" description="SAC" evidence="6">
    <location>
        <begin position="406"/>
        <end position="761"/>
    </location>
</feature>
<keyword evidence="8" id="KW-1185">Reference proteome</keyword>
<sequence>MLGYQTGIQLVMENTAAVIDDDLKTTNSSSNWLARGPALLSKFPERTPTPGSDCIACPSCSGRGFISRDHESELVALIPFSDKRLKPSKTWLWVIGAVFACLLLSGLVLFFLLPRTISAFSRSNAVTRVNVLSYEPKKSITLNFLSSVNITNGNYYEIRLANATAKVSKLLFPSRSQVVGNGYNNSLVRIPMLSEAFPVDLNFTVTLTDIALDICEISLGYVRLHFQFTFTFDYLLHHREQSTLESTQFVGPMPVFVPFQRVCVYETPSHFYLVGSHYGHRNYRLLKIDRTETDAFSAVEDKHIYTHEQIKEIISTLEGCVTKKPSALFLPTLDRPSAGLVCPVECYGILGVVRFLFGYYILLVTKASPLTDIGYHAIFKVEETAALYIPTEVCKSSEELKYLRMFQSVLFLPNFHFSYTYDLSRTLQSNVLEPTKEWHERFVWNTYLLEPLIRAHLSPQWLLPVVHGFVGFFPINLPSHRLRLVLIARRSKKFAGPRFMKRGANCDGDAANEVETEQVVFSRSVPSFQTGQFASFVQLRGSVPLIWSQDVSKVVGKPPIQIDLADPFACVVASHFRNLLGRYGHPVVVINLVKRRERRIREGILHEEFQAAVSYLNQFIDPVKAIRYLSFDMARCHKRGDSLAKLEEISSQVLRLNGWFQTFRIPFCLRTRPTGVFDKYNVDLNNGVLMIQRGVPRTNCVDCLDRTNVAQFVAGKAALAYQLYCMGIIEQPYLNFDHELCRVLEALYDEHGDALAMQYAGSQLVHSIKTYKKTAHLQERSRDVIQTLSRYYSNNFVDFDKQNALNLFLGIFHPMVSKLPTQPRELLGCQREGRAANFDADYCAWFEKQPSDKEAISIVSNVVDSCSPDAHSLAVSYYYKVMDLTEFDEIMGRSYRWISTVSHSTDSRTPSILLWWKKRQAKGKENSKDDYDKKKNNEETSSDEETAKSDYEIVYESEWDTPPVEEIVTSVRRNVSSRSSQPPFRLLVSTMSYYGFELRSPSRADLSKYELYAALDKWTGQQGEMEAMGSTLKLAGFHYLPKPLNDYGVDSCSEVQQPVVPAKSVEMYSRAALRDIPSEPNDVDITVYLRAALC</sequence>
<evidence type="ECO:0000256" key="2">
    <source>
        <dbReference type="ARBA" id="ARBA00022801"/>
    </source>
</evidence>
<dbReference type="GO" id="GO:0012505">
    <property type="term" value="C:endomembrane system"/>
    <property type="evidence" value="ECO:0007669"/>
    <property type="project" value="UniProtKB-SubCell"/>
</dbReference>
<organism evidence="7 8">
    <name type="scientific">Trichuris suis</name>
    <name type="common">pig whipworm</name>
    <dbReference type="NCBI Taxonomy" id="68888"/>
    <lineage>
        <taxon>Eukaryota</taxon>
        <taxon>Metazoa</taxon>
        <taxon>Ecdysozoa</taxon>
        <taxon>Nematoda</taxon>
        <taxon>Enoplea</taxon>
        <taxon>Dorylaimia</taxon>
        <taxon>Trichinellida</taxon>
        <taxon>Trichuridae</taxon>
        <taxon>Trichuris</taxon>
    </lineage>
</organism>
<dbReference type="GO" id="GO:0046856">
    <property type="term" value="P:phosphatidylinositol dephosphorylation"/>
    <property type="evidence" value="ECO:0007669"/>
    <property type="project" value="InterPro"/>
</dbReference>
<comment type="subcellular location">
    <subcellularLocation>
        <location evidence="1">Endomembrane system</location>
    </subcellularLocation>
</comment>
<evidence type="ECO:0000313" key="8">
    <source>
        <dbReference type="Proteomes" id="UP000030764"/>
    </source>
</evidence>
<keyword evidence="2" id="KW-0378">Hydrolase</keyword>
<dbReference type="Pfam" id="PF07092">
    <property type="entry name" value="TMEM106"/>
    <property type="match status" value="1"/>
</dbReference>
<feature type="non-terminal residue" evidence="7">
    <location>
        <position position="1094"/>
    </location>
</feature>
<keyword evidence="5" id="KW-0812">Transmembrane</keyword>
<feature type="compositionally biased region" description="Basic and acidic residues" evidence="4">
    <location>
        <begin position="926"/>
        <end position="938"/>
    </location>
</feature>
<evidence type="ECO:0000256" key="4">
    <source>
        <dbReference type="SAM" id="MobiDB-lite"/>
    </source>
</evidence>
<dbReference type="EMBL" id="KL363184">
    <property type="protein sequence ID" value="KFD58572.1"/>
    <property type="molecule type" value="Genomic_DNA"/>
</dbReference>
<dbReference type="Pfam" id="PF02383">
    <property type="entry name" value="Syja_N"/>
    <property type="match status" value="1"/>
</dbReference>
<dbReference type="AlphaFoldDB" id="A0A085MMX6"/>
<evidence type="ECO:0000259" key="6">
    <source>
        <dbReference type="PROSITE" id="PS50275"/>
    </source>
</evidence>
<name>A0A085MMX6_9BILA</name>
<evidence type="ECO:0000256" key="5">
    <source>
        <dbReference type="SAM" id="Phobius"/>
    </source>
</evidence>
<dbReference type="InterPro" id="IPR048511">
    <property type="entry name" value="TMEM106_N"/>
</dbReference>
<dbReference type="PANTHER" id="PTHR45738:SF5">
    <property type="entry name" value="POLYPHOSPHOINOSITIDE PHOSPHATASE"/>
    <property type="match status" value="1"/>
</dbReference>
<dbReference type="GO" id="GO:0043813">
    <property type="term" value="F:phosphatidylinositol-3,5-bisphosphate 5-phosphatase activity"/>
    <property type="evidence" value="ECO:0007669"/>
    <property type="project" value="InterPro"/>
</dbReference>